<dbReference type="PROSITE" id="PS50280">
    <property type="entry name" value="SET"/>
    <property type="match status" value="1"/>
</dbReference>
<dbReference type="CDD" id="cd20071">
    <property type="entry name" value="SET_SMYD"/>
    <property type="match status" value="1"/>
</dbReference>
<keyword evidence="3" id="KW-1185">Reference proteome</keyword>
<dbReference type="AlphaFoldDB" id="A0AA36IPQ5"/>
<proteinExistence type="predicted"/>
<dbReference type="Gene3D" id="2.170.270.10">
    <property type="entry name" value="SET domain"/>
    <property type="match status" value="1"/>
</dbReference>
<dbReference type="InterPro" id="IPR001214">
    <property type="entry name" value="SET_dom"/>
</dbReference>
<evidence type="ECO:0000313" key="2">
    <source>
        <dbReference type="EMBL" id="CAJ1390599.1"/>
    </source>
</evidence>
<dbReference type="SUPFAM" id="SSF82199">
    <property type="entry name" value="SET domain"/>
    <property type="match status" value="1"/>
</dbReference>
<organism evidence="2 3">
    <name type="scientific">Effrenium voratum</name>
    <dbReference type="NCBI Taxonomy" id="2562239"/>
    <lineage>
        <taxon>Eukaryota</taxon>
        <taxon>Sar</taxon>
        <taxon>Alveolata</taxon>
        <taxon>Dinophyceae</taxon>
        <taxon>Suessiales</taxon>
        <taxon>Symbiodiniaceae</taxon>
        <taxon>Effrenium</taxon>
    </lineage>
</organism>
<dbReference type="Pfam" id="PF00856">
    <property type="entry name" value="SET"/>
    <property type="match status" value="1"/>
</dbReference>
<dbReference type="Proteomes" id="UP001178507">
    <property type="component" value="Unassembled WGS sequence"/>
</dbReference>
<dbReference type="EMBL" id="CAUJNA010002112">
    <property type="protein sequence ID" value="CAJ1390599.1"/>
    <property type="molecule type" value="Genomic_DNA"/>
</dbReference>
<comment type="caution">
    <text evidence="2">The sequence shown here is derived from an EMBL/GenBank/DDBJ whole genome shotgun (WGS) entry which is preliminary data.</text>
</comment>
<dbReference type="PANTHER" id="PTHR47643">
    <property type="entry name" value="TPR DOMAIN PROTEIN (AFU_ORTHOLOGUE AFUA_5G12710)"/>
    <property type="match status" value="1"/>
</dbReference>
<gene>
    <name evidence="2" type="ORF">EVOR1521_LOCUS15969</name>
</gene>
<evidence type="ECO:0000313" key="3">
    <source>
        <dbReference type="Proteomes" id="UP001178507"/>
    </source>
</evidence>
<dbReference type="InterPro" id="IPR053209">
    <property type="entry name" value="Gramillin-biosynth_MTr"/>
</dbReference>
<feature type="domain" description="SET" evidence="1">
    <location>
        <begin position="210"/>
        <end position="410"/>
    </location>
</feature>
<protein>
    <recommendedName>
        <fullName evidence="1">SET domain-containing protein</fullName>
    </recommendedName>
</protein>
<accession>A0AA36IPQ5</accession>
<dbReference type="InterPro" id="IPR046341">
    <property type="entry name" value="SET_dom_sf"/>
</dbReference>
<reference evidence="2" key="1">
    <citation type="submission" date="2023-08" db="EMBL/GenBank/DDBJ databases">
        <authorList>
            <person name="Chen Y."/>
            <person name="Shah S."/>
            <person name="Dougan E. K."/>
            <person name="Thang M."/>
            <person name="Chan C."/>
        </authorList>
    </citation>
    <scope>NUCLEOTIDE SEQUENCE</scope>
</reference>
<evidence type="ECO:0000259" key="1">
    <source>
        <dbReference type="PROSITE" id="PS50280"/>
    </source>
</evidence>
<name>A0AA36IPQ5_9DINO</name>
<dbReference type="PANTHER" id="PTHR47643:SF2">
    <property type="entry name" value="TPR DOMAIN PROTEIN (AFU_ORTHOLOGUE AFUA_5G12710)"/>
    <property type="match status" value="1"/>
</dbReference>
<sequence>MRRTQRPAIPWRFKALALEQLGEAAGNLAKGSFAACEESCRRVLALNHGWRPSGPILSPSFDADGPQVAADGEPLALEALRLRLSARLQLGAWERAEADALRLRSRGRWAQLAQLAQAAALLGRRKRPKRKALASCDKGGPWVRLAAHRAEKLRGRLEAESGQVPDLRDLYFEDPAAAASASPADAELEESAWHVATALPPLPDYVCKDLEVQVLPSGRGVVATTDIPQGTLLMAANAACFQGPAAFPAPCVSGAAASKGSAPEDLVKVFADCTAPMQKALAAACGPGAGASPSTSLRRQLGTLSDGEELPEVPSNVLQRLASDEDEVFSSFSPSSEKLFGILKTNGFSCGSQAWGLWPIISFVNHSCWPSAHYVITEAESSDSPIRGGVMLLRAAKDLSQGEEVTFEYFGAQHAMRDLRSRRQVTENHGAQGFSCRCARCSLEEQLKESDPFFQLSTDVTEEELIARLPEAPDARSCALGAAFAAPALRNSSLLRAEALERAAPASMEHLEALEALANGDQLLHWLRVRYGAFEPDELRRIHQAAKQSLFPASFIRRVPPK</sequence>